<dbReference type="EMBL" id="HBEJ01013916">
    <property type="protein sequence ID" value="CAD8374833.1"/>
    <property type="molecule type" value="Transcribed_RNA"/>
</dbReference>
<proteinExistence type="predicted"/>
<sequence length="140" mass="16350">MERDRRSSKVLRQHHLHHRYLIMTTTMKFTTGFYAGLFIVTLTLLCRTLANYPLFPFQMDSLDWTGAWLITTIVDYYGACLCFCGVVIGTEEHIAKGLLWALSFCLLGSPMCCLWMVLHLWRCGGTLKLEKRTRHQYEEH</sequence>
<keyword evidence="1" id="KW-1133">Transmembrane helix</keyword>
<feature type="transmembrane region" description="Helical" evidence="1">
    <location>
        <begin position="100"/>
        <end position="121"/>
    </location>
</feature>
<dbReference type="AlphaFoldDB" id="A0A7S0FQK2"/>
<reference evidence="2" key="1">
    <citation type="submission" date="2021-01" db="EMBL/GenBank/DDBJ databases">
        <authorList>
            <person name="Corre E."/>
            <person name="Pelletier E."/>
            <person name="Niang G."/>
            <person name="Scheremetjew M."/>
            <person name="Finn R."/>
            <person name="Kale V."/>
            <person name="Holt S."/>
            <person name="Cochrane G."/>
            <person name="Meng A."/>
            <person name="Brown T."/>
            <person name="Cohen L."/>
        </authorList>
    </citation>
    <scope>NUCLEOTIDE SEQUENCE</scope>
    <source>
        <strain evidence="2">CCMP3303</strain>
    </source>
</reference>
<organism evidence="2">
    <name type="scientific">Minutocellus polymorphus</name>
    <dbReference type="NCBI Taxonomy" id="265543"/>
    <lineage>
        <taxon>Eukaryota</taxon>
        <taxon>Sar</taxon>
        <taxon>Stramenopiles</taxon>
        <taxon>Ochrophyta</taxon>
        <taxon>Bacillariophyta</taxon>
        <taxon>Mediophyceae</taxon>
        <taxon>Cymatosirophycidae</taxon>
        <taxon>Cymatosirales</taxon>
        <taxon>Cymatosiraceae</taxon>
        <taxon>Minutocellus</taxon>
    </lineage>
</organism>
<gene>
    <name evidence="2" type="ORF">MPOL1434_LOCUS8182</name>
</gene>
<feature type="transmembrane region" description="Helical" evidence="1">
    <location>
        <begin position="65"/>
        <end position="88"/>
    </location>
</feature>
<feature type="transmembrane region" description="Helical" evidence="1">
    <location>
        <begin position="20"/>
        <end position="45"/>
    </location>
</feature>
<name>A0A7S0FQK2_9STRA</name>
<keyword evidence="1" id="KW-0812">Transmembrane</keyword>
<keyword evidence="1" id="KW-0472">Membrane</keyword>
<evidence type="ECO:0000256" key="1">
    <source>
        <dbReference type="SAM" id="Phobius"/>
    </source>
</evidence>
<accession>A0A7S0FQK2</accession>
<protein>
    <submittedName>
        <fullName evidence="2">Uncharacterized protein</fullName>
    </submittedName>
</protein>
<evidence type="ECO:0000313" key="2">
    <source>
        <dbReference type="EMBL" id="CAD8374833.1"/>
    </source>
</evidence>